<dbReference type="EMBL" id="KV417644">
    <property type="protein sequence ID" value="KZP12677.1"/>
    <property type="molecule type" value="Genomic_DNA"/>
</dbReference>
<accession>A0A166BIH4</accession>
<dbReference type="AlphaFoldDB" id="A0A166BIH4"/>
<protein>
    <submittedName>
        <fullName evidence="1">Uncharacterized protein</fullName>
    </submittedName>
</protein>
<gene>
    <name evidence="1" type="ORF">FIBSPDRAFT_1049934</name>
</gene>
<proteinExistence type="predicted"/>
<evidence type="ECO:0000313" key="2">
    <source>
        <dbReference type="Proteomes" id="UP000076532"/>
    </source>
</evidence>
<keyword evidence="2" id="KW-1185">Reference proteome</keyword>
<dbReference type="Proteomes" id="UP000076532">
    <property type="component" value="Unassembled WGS sequence"/>
</dbReference>
<organism evidence="1 2">
    <name type="scientific">Athelia psychrophila</name>
    <dbReference type="NCBI Taxonomy" id="1759441"/>
    <lineage>
        <taxon>Eukaryota</taxon>
        <taxon>Fungi</taxon>
        <taxon>Dikarya</taxon>
        <taxon>Basidiomycota</taxon>
        <taxon>Agaricomycotina</taxon>
        <taxon>Agaricomycetes</taxon>
        <taxon>Agaricomycetidae</taxon>
        <taxon>Atheliales</taxon>
        <taxon>Atheliaceae</taxon>
        <taxon>Athelia</taxon>
    </lineage>
</organism>
<evidence type="ECO:0000313" key="1">
    <source>
        <dbReference type="EMBL" id="KZP12677.1"/>
    </source>
</evidence>
<reference evidence="1 2" key="1">
    <citation type="journal article" date="2016" name="Mol. Biol. Evol.">
        <title>Comparative Genomics of Early-Diverging Mushroom-Forming Fungi Provides Insights into the Origins of Lignocellulose Decay Capabilities.</title>
        <authorList>
            <person name="Nagy L.G."/>
            <person name="Riley R."/>
            <person name="Tritt A."/>
            <person name="Adam C."/>
            <person name="Daum C."/>
            <person name="Floudas D."/>
            <person name="Sun H."/>
            <person name="Yadav J.S."/>
            <person name="Pangilinan J."/>
            <person name="Larsson K.H."/>
            <person name="Matsuura K."/>
            <person name="Barry K."/>
            <person name="Labutti K."/>
            <person name="Kuo R."/>
            <person name="Ohm R.A."/>
            <person name="Bhattacharya S.S."/>
            <person name="Shirouzu T."/>
            <person name="Yoshinaga Y."/>
            <person name="Martin F.M."/>
            <person name="Grigoriev I.V."/>
            <person name="Hibbett D.S."/>
        </authorList>
    </citation>
    <scope>NUCLEOTIDE SEQUENCE [LARGE SCALE GENOMIC DNA]</scope>
    <source>
        <strain evidence="1 2">CBS 109695</strain>
    </source>
</reference>
<name>A0A166BIH4_9AGAM</name>
<sequence>MPPPPSWFHFNRTFDIIDTHYETAPVFLRTMSILASAETGLRAEPDLVEVDVDVVVND</sequence>